<dbReference type="EMBL" id="JAPQKS010000007">
    <property type="protein sequence ID" value="KAJ5219936.1"/>
    <property type="molecule type" value="Genomic_DNA"/>
</dbReference>
<evidence type="ECO:0000256" key="5">
    <source>
        <dbReference type="SAM" id="MobiDB-lite"/>
    </source>
</evidence>
<evidence type="ECO:0000259" key="6">
    <source>
        <dbReference type="PROSITE" id="PS50048"/>
    </source>
</evidence>
<dbReference type="GO" id="GO:0003677">
    <property type="term" value="F:DNA binding"/>
    <property type="evidence" value="ECO:0007669"/>
    <property type="project" value="UniProtKB-KW"/>
</dbReference>
<evidence type="ECO:0000256" key="3">
    <source>
        <dbReference type="ARBA" id="ARBA00023163"/>
    </source>
</evidence>
<evidence type="ECO:0000256" key="1">
    <source>
        <dbReference type="ARBA" id="ARBA00023015"/>
    </source>
</evidence>
<keyword evidence="3" id="KW-0804">Transcription</keyword>
<dbReference type="PROSITE" id="PS50048">
    <property type="entry name" value="ZN2_CY6_FUNGAL_2"/>
    <property type="match status" value="1"/>
</dbReference>
<proteinExistence type="predicted"/>
<dbReference type="SUPFAM" id="SSF57701">
    <property type="entry name" value="Zn2/Cys6 DNA-binding domain"/>
    <property type="match status" value="1"/>
</dbReference>
<dbReference type="InterPro" id="IPR001138">
    <property type="entry name" value="Zn2Cys6_DnaBD"/>
</dbReference>
<dbReference type="PROSITE" id="PS00463">
    <property type="entry name" value="ZN2_CY6_FUNGAL_1"/>
    <property type="match status" value="1"/>
</dbReference>
<keyword evidence="2" id="KW-0238">DNA-binding</keyword>
<dbReference type="GeneID" id="83205739"/>
<organism evidence="7 8">
    <name type="scientific">Penicillium chermesinum</name>
    <dbReference type="NCBI Taxonomy" id="63820"/>
    <lineage>
        <taxon>Eukaryota</taxon>
        <taxon>Fungi</taxon>
        <taxon>Dikarya</taxon>
        <taxon>Ascomycota</taxon>
        <taxon>Pezizomycotina</taxon>
        <taxon>Eurotiomycetes</taxon>
        <taxon>Eurotiomycetidae</taxon>
        <taxon>Eurotiales</taxon>
        <taxon>Aspergillaceae</taxon>
        <taxon>Penicillium</taxon>
    </lineage>
</organism>
<feature type="region of interest" description="Disordered" evidence="5">
    <location>
        <begin position="49"/>
        <end position="75"/>
    </location>
</feature>
<dbReference type="GO" id="GO:0001228">
    <property type="term" value="F:DNA-binding transcription activator activity, RNA polymerase II-specific"/>
    <property type="evidence" value="ECO:0007669"/>
    <property type="project" value="TreeGrafter"/>
</dbReference>
<dbReference type="PRINTS" id="PR00755">
    <property type="entry name" value="AFLATOXINBRP"/>
</dbReference>
<dbReference type="PANTHER" id="PTHR47784:SF14">
    <property type="entry name" value="ZN(II)2CYS6 TRANSCRIPTION FACTOR (EUROFUNG)"/>
    <property type="match status" value="1"/>
</dbReference>
<comment type="caution">
    <text evidence="7">The sequence shown here is derived from an EMBL/GenBank/DDBJ whole genome shotgun (WGS) entry which is preliminary data.</text>
</comment>
<keyword evidence="8" id="KW-1185">Reference proteome</keyword>
<dbReference type="InterPro" id="IPR053157">
    <property type="entry name" value="Sterol_Uptake_Regulator"/>
</dbReference>
<dbReference type="InterPro" id="IPR036864">
    <property type="entry name" value="Zn2-C6_fun-type_DNA-bd_sf"/>
</dbReference>
<reference evidence="7" key="1">
    <citation type="submission" date="2022-11" db="EMBL/GenBank/DDBJ databases">
        <authorList>
            <person name="Petersen C."/>
        </authorList>
    </citation>
    <scope>NUCLEOTIDE SEQUENCE</scope>
    <source>
        <strain evidence="7">IBT 19713</strain>
    </source>
</reference>
<dbReference type="RefSeq" id="XP_058326766.1">
    <property type="nucleotide sequence ID" value="XM_058478436.1"/>
</dbReference>
<dbReference type="OrthoDB" id="4937900at2759"/>
<dbReference type="PANTHER" id="PTHR47784">
    <property type="entry name" value="STEROL UPTAKE CONTROL PROTEIN 2"/>
    <property type="match status" value="1"/>
</dbReference>
<protein>
    <recommendedName>
        <fullName evidence="6">Zn(2)-C6 fungal-type domain-containing protein</fullName>
    </recommendedName>
</protein>
<dbReference type="CDD" id="cd00067">
    <property type="entry name" value="GAL4"/>
    <property type="match status" value="1"/>
</dbReference>
<dbReference type="Gene3D" id="4.10.240.10">
    <property type="entry name" value="Zn(2)-C6 fungal-type DNA-binding domain"/>
    <property type="match status" value="1"/>
</dbReference>
<reference evidence="7" key="2">
    <citation type="journal article" date="2023" name="IMA Fungus">
        <title>Comparative genomic study of the Penicillium genus elucidates a diverse pangenome and 15 lateral gene transfer events.</title>
        <authorList>
            <person name="Petersen C."/>
            <person name="Sorensen T."/>
            <person name="Nielsen M.R."/>
            <person name="Sondergaard T.E."/>
            <person name="Sorensen J.L."/>
            <person name="Fitzpatrick D.A."/>
            <person name="Frisvad J.C."/>
            <person name="Nielsen K.L."/>
        </authorList>
    </citation>
    <scope>NUCLEOTIDE SEQUENCE</scope>
    <source>
        <strain evidence="7">IBT 19713</strain>
    </source>
</reference>
<keyword evidence="4" id="KW-0539">Nucleus</keyword>
<keyword evidence="1" id="KW-0805">Transcription regulation</keyword>
<sequence>MPRRCHTKSRRGCVQCKERHVKCDENRPTCSLCVRRGLECIYVAPRPRRRPVSGSPKNTRSERSSSHASSSVADGFTRLPRLQEMRLFHHACSATLPSMAKDEVDRRFWESRIPKVATEHPYVMDGLLAVAALHIASIQVEDAGSWLETALTYQTHTTNGLRQDLAANPQNAEASFICSGLILIFVTAYPGICHDENPVDPLSEILTMRSILSGAAFLWLQIYHGQGISLDPWVTRDGSDRHLLSRASEDPALIKLHRTILERFRSLRPFVEGSPGPNMEIYRSTYQLLDESLDTWPSGQGSLAWPIRISEAFVGLVKQGEPMALIFILFHGLDLHLSSRKWFARDSGKRLVYSVIQTFNSIPCGIPPEFLGLVDWIRKAVEV</sequence>
<accession>A0A9W9TEP4</accession>
<evidence type="ECO:0000313" key="7">
    <source>
        <dbReference type="EMBL" id="KAJ5219936.1"/>
    </source>
</evidence>
<feature type="domain" description="Zn(2)-C6 fungal-type" evidence="6">
    <location>
        <begin position="12"/>
        <end position="42"/>
    </location>
</feature>
<gene>
    <name evidence="7" type="ORF">N7468_009140</name>
</gene>
<dbReference type="GO" id="GO:0008270">
    <property type="term" value="F:zinc ion binding"/>
    <property type="evidence" value="ECO:0007669"/>
    <property type="project" value="InterPro"/>
</dbReference>
<evidence type="ECO:0000256" key="2">
    <source>
        <dbReference type="ARBA" id="ARBA00023125"/>
    </source>
</evidence>
<evidence type="ECO:0000256" key="4">
    <source>
        <dbReference type="ARBA" id="ARBA00023242"/>
    </source>
</evidence>
<dbReference type="SMART" id="SM00066">
    <property type="entry name" value="GAL4"/>
    <property type="match status" value="1"/>
</dbReference>
<dbReference type="Proteomes" id="UP001150941">
    <property type="component" value="Unassembled WGS sequence"/>
</dbReference>
<dbReference type="InterPro" id="IPR021858">
    <property type="entry name" value="Fun_TF"/>
</dbReference>
<evidence type="ECO:0000313" key="8">
    <source>
        <dbReference type="Proteomes" id="UP001150941"/>
    </source>
</evidence>
<name>A0A9W9TEP4_9EURO</name>
<dbReference type="Pfam" id="PF11951">
    <property type="entry name" value="Fungal_trans_2"/>
    <property type="match status" value="1"/>
</dbReference>
<dbReference type="AlphaFoldDB" id="A0A9W9TEP4"/>
<dbReference type="Pfam" id="PF00172">
    <property type="entry name" value="Zn_clus"/>
    <property type="match status" value="1"/>
</dbReference>